<dbReference type="RefSeq" id="WP_069377563.1">
    <property type="nucleotide sequence ID" value="NZ_CP017141.1"/>
</dbReference>
<accession>A0A1D7QB48</accession>
<proteinExistence type="inferred from homology"/>
<dbReference type="Pfam" id="PF00152">
    <property type="entry name" value="tRNA-synt_2"/>
    <property type="match status" value="1"/>
</dbReference>
<evidence type="ECO:0000256" key="9">
    <source>
        <dbReference type="ARBA" id="ARBA00022917"/>
    </source>
</evidence>
<feature type="domain" description="Aminoacyl-transfer RNA synthetases class-II family profile" evidence="14">
    <location>
        <begin position="187"/>
        <end position="501"/>
    </location>
</feature>
<comment type="cofactor">
    <cofactor evidence="12 13">
        <name>Mg(2+)</name>
        <dbReference type="ChEBI" id="CHEBI:18420"/>
    </cofactor>
    <text evidence="12 13">Binds 3 Mg(2+) ions per subunit.</text>
</comment>
<dbReference type="InterPro" id="IPR004365">
    <property type="entry name" value="NA-bd_OB_tRNA"/>
</dbReference>
<dbReference type="Gene3D" id="3.30.930.10">
    <property type="entry name" value="Bira Bifunctional Protein, Domain 2"/>
    <property type="match status" value="1"/>
</dbReference>
<dbReference type="InterPro" id="IPR045864">
    <property type="entry name" value="aa-tRNA-synth_II/BPL/LPL"/>
</dbReference>
<evidence type="ECO:0000256" key="7">
    <source>
        <dbReference type="ARBA" id="ARBA00022840"/>
    </source>
</evidence>
<evidence type="ECO:0000256" key="10">
    <source>
        <dbReference type="ARBA" id="ARBA00023146"/>
    </source>
</evidence>
<keyword evidence="9 12" id="KW-0648">Protein biosynthesis</keyword>
<dbReference type="PANTHER" id="PTHR42918:SF15">
    <property type="entry name" value="LYSINE--TRNA LIGASE, CHLOROPLASTIC_MITOCHONDRIAL"/>
    <property type="match status" value="1"/>
</dbReference>
<dbReference type="InterPro" id="IPR006195">
    <property type="entry name" value="aa-tRNA-synth_II"/>
</dbReference>
<evidence type="ECO:0000256" key="2">
    <source>
        <dbReference type="ARBA" id="ARBA00008226"/>
    </source>
</evidence>
<dbReference type="AlphaFoldDB" id="A0A1D7QB48"/>
<evidence type="ECO:0000256" key="8">
    <source>
        <dbReference type="ARBA" id="ARBA00022842"/>
    </source>
</evidence>
<organism evidence="15 16">
    <name type="scientific">Pedobacter steynii</name>
    <dbReference type="NCBI Taxonomy" id="430522"/>
    <lineage>
        <taxon>Bacteria</taxon>
        <taxon>Pseudomonadati</taxon>
        <taxon>Bacteroidota</taxon>
        <taxon>Sphingobacteriia</taxon>
        <taxon>Sphingobacteriales</taxon>
        <taxon>Sphingobacteriaceae</taxon>
        <taxon>Pedobacter</taxon>
    </lineage>
</organism>
<dbReference type="SUPFAM" id="SSF55681">
    <property type="entry name" value="Class II aaRS and biotin synthetases"/>
    <property type="match status" value="1"/>
</dbReference>
<evidence type="ECO:0000256" key="6">
    <source>
        <dbReference type="ARBA" id="ARBA00022741"/>
    </source>
</evidence>
<evidence type="ECO:0000313" key="15">
    <source>
        <dbReference type="EMBL" id="AOM75865.1"/>
    </source>
</evidence>
<dbReference type="FunFam" id="3.30.930.10:FF:000238">
    <property type="entry name" value="Lysine--tRNA ligase"/>
    <property type="match status" value="1"/>
</dbReference>
<keyword evidence="16" id="KW-1185">Reference proteome</keyword>
<dbReference type="HAMAP" id="MF_00252">
    <property type="entry name" value="Lys_tRNA_synth_class2"/>
    <property type="match status" value="1"/>
</dbReference>
<keyword evidence="5 12" id="KW-0479">Metal-binding</keyword>
<dbReference type="PANTHER" id="PTHR42918">
    <property type="entry name" value="LYSYL-TRNA SYNTHETASE"/>
    <property type="match status" value="1"/>
</dbReference>
<feature type="binding site" evidence="12">
    <location>
        <position position="420"/>
    </location>
    <ligand>
        <name>Mg(2+)</name>
        <dbReference type="ChEBI" id="CHEBI:18420"/>
        <label>2</label>
    </ligand>
</feature>
<dbReference type="PRINTS" id="PR00982">
    <property type="entry name" value="TRNASYNTHLYS"/>
</dbReference>
<dbReference type="CDD" id="cd00775">
    <property type="entry name" value="LysRS_core"/>
    <property type="match status" value="1"/>
</dbReference>
<dbReference type="EC" id="6.1.1.6" evidence="12"/>
<dbReference type="InterPro" id="IPR004364">
    <property type="entry name" value="Aa-tRNA-synt_II"/>
</dbReference>
<keyword evidence="3 12" id="KW-0963">Cytoplasm</keyword>
<dbReference type="NCBIfam" id="TIGR00499">
    <property type="entry name" value="lysS_bact"/>
    <property type="match status" value="1"/>
</dbReference>
<dbReference type="EMBL" id="CP017141">
    <property type="protein sequence ID" value="AOM75865.1"/>
    <property type="molecule type" value="Genomic_DNA"/>
</dbReference>
<keyword evidence="4 12" id="KW-0436">Ligase</keyword>
<comment type="subcellular location">
    <subcellularLocation>
        <location evidence="1 12">Cytoplasm</location>
    </subcellularLocation>
</comment>
<dbReference type="GO" id="GO:0005524">
    <property type="term" value="F:ATP binding"/>
    <property type="evidence" value="ECO:0007669"/>
    <property type="project" value="UniProtKB-UniRule"/>
</dbReference>
<dbReference type="Gene3D" id="2.40.50.140">
    <property type="entry name" value="Nucleic acid-binding proteins"/>
    <property type="match status" value="1"/>
</dbReference>
<gene>
    <name evidence="12" type="primary">lysS</name>
    <name evidence="15" type="ORF">BFS30_00970</name>
</gene>
<dbReference type="SUPFAM" id="SSF50249">
    <property type="entry name" value="Nucleic acid-binding proteins"/>
    <property type="match status" value="1"/>
</dbReference>
<dbReference type="Pfam" id="PF01336">
    <property type="entry name" value="tRNA_anti-codon"/>
    <property type="match status" value="1"/>
</dbReference>
<comment type="catalytic activity">
    <reaction evidence="11 12 13">
        <text>tRNA(Lys) + L-lysine + ATP = L-lysyl-tRNA(Lys) + AMP + diphosphate</text>
        <dbReference type="Rhea" id="RHEA:20792"/>
        <dbReference type="Rhea" id="RHEA-COMP:9696"/>
        <dbReference type="Rhea" id="RHEA-COMP:9697"/>
        <dbReference type="ChEBI" id="CHEBI:30616"/>
        <dbReference type="ChEBI" id="CHEBI:32551"/>
        <dbReference type="ChEBI" id="CHEBI:33019"/>
        <dbReference type="ChEBI" id="CHEBI:78442"/>
        <dbReference type="ChEBI" id="CHEBI:78529"/>
        <dbReference type="ChEBI" id="CHEBI:456215"/>
        <dbReference type="EC" id="6.1.1.6"/>
    </reaction>
</comment>
<sequence>MSTGLSEQELLRRNSLNQLRELGIDPYPAEAFEINANAADILANYERDKTAYKNISIAGRIMTRRIMGSASFIELQDSTGRIQVYLKRDDLCPDEDKTLYNTVFKKLLDLGDFIGVKGYVFTTQTGEISLHVTEFKLLSKSLKPLPVVKRDEEGNIYDGFTDPEMRYRQRYVDLTVNPGFKQIFINRSKVINTMRNYFDEQGWMEVETPILQPIHGGAAARPFATHHNTLDMPLYLRIANELYLKRLIVAGFDGVYEFGKMFRNEGMDRTHNPEFTSMEIYVAYKDYIWMMAMVEECLEKITLAIHGKAAIEVGKHTINFEGPYEKLTMYESIQKYTGIDVSAMTEDEIKEVCKSLNIEVDPSMGRGKLIDELFSEKVEANLIQPTYITDYPLEMTPLAKKHRSKEGLVERFELFVNGKEIANAYSELNDPIDQKERLEDQLKLAARGDDEAMAMDDDFIRALEYGMPPTSGLGIGIDRLVMLMTNQSTIQEVLFFPQMRPEKKAKITTDEDFVNAGIPAEWVQVIRKMNINTIEELKAANPNKVFNDLGGMRKKMKLELTMPSKDDVTAWFS</sequence>
<dbReference type="InterPro" id="IPR012340">
    <property type="entry name" value="NA-bd_OB-fold"/>
</dbReference>
<comment type="similarity">
    <text evidence="2 12">Belongs to the class-II aminoacyl-tRNA synthetase family.</text>
</comment>
<dbReference type="PROSITE" id="PS50862">
    <property type="entry name" value="AA_TRNA_LIGASE_II"/>
    <property type="match status" value="1"/>
</dbReference>
<name>A0A1D7QB48_9SPHI</name>
<feature type="binding site" evidence="12">
    <location>
        <position position="413"/>
    </location>
    <ligand>
        <name>Mg(2+)</name>
        <dbReference type="ChEBI" id="CHEBI:18420"/>
        <label>1</label>
    </ligand>
</feature>
<dbReference type="GO" id="GO:0004824">
    <property type="term" value="F:lysine-tRNA ligase activity"/>
    <property type="evidence" value="ECO:0007669"/>
    <property type="project" value="UniProtKB-UniRule"/>
</dbReference>
<dbReference type="InterPro" id="IPR044136">
    <property type="entry name" value="Lys-tRNA-ligase_II_N"/>
</dbReference>
<dbReference type="InterPro" id="IPR018149">
    <property type="entry name" value="Lys-tRNA-synth_II_C"/>
</dbReference>
<keyword evidence="7 12" id="KW-0067">ATP-binding</keyword>
<evidence type="ECO:0000256" key="3">
    <source>
        <dbReference type="ARBA" id="ARBA00022490"/>
    </source>
</evidence>
<dbReference type="InterPro" id="IPR002313">
    <property type="entry name" value="Lys-tRNA-ligase_II"/>
</dbReference>
<reference evidence="15 16" key="1">
    <citation type="submission" date="2016-08" db="EMBL/GenBank/DDBJ databases">
        <authorList>
            <person name="Seilhamer J.J."/>
        </authorList>
    </citation>
    <scope>NUCLEOTIDE SEQUENCE [LARGE SCALE GENOMIC DNA]</scope>
    <source>
        <strain evidence="15 16">DX4</strain>
    </source>
</reference>
<feature type="binding site" evidence="12">
    <location>
        <position position="420"/>
    </location>
    <ligand>
        <name>Mg(2+)</name>
        <dbReference type="ChEBI" id="CHEBI:18420"/>
        <label>1</label>
    </ligand>
</feature>
<dbReference type="GO" id="GO:0000287">
    <property type="term" value="F:magnesium ion binding"/>
    <property type="evidence" value="ECO:0007669"/>
    <property type="project" value="UniProtKB-UniRule"/>
</dbReference>
<comment type="subunit">
    <text evidence="12">Homodimer.</text>
</comment>
<dbReference type="OrthoDB" id="9801152at2"/>
<evidence type="ECO:0000313" key="16">
    <source>
        <dbReference type="Proteomes" id="UP000094313"/>
    </source>
</evidence>
<keyword evidence="6 12" id="KW-0547">Nucleotide-binding</keyword>
<evidence type="ECO:0000256" key="11">
    <source>
        <dbReference type="ARBA" id="ARBA00048573"/>
    </source>
</evidence>
<evidence type="ECO:0000256" key="13">
    <source>
        <dbReference type="RuleBase" id="RU000336"/>
    </source>
</evidence>
<dbReference type="CDD" id="cd04322">
    <property type="entry name" value="LysRS_N"/>
    <property type="match status" value="1"/>
</dbReference>
<protein>
    <recommendedName>
        <fullName evidence="12">Lysine--tRNA ligase</fullName>
        <ecNumber evidence="12">6.1.1.6</ecNumber>
    </recommendedName>
    <alternativeName>
        <fullName evidence="12">Lysyl-tRNA synthetase</fullName>
        <shortName evidence="12">LysRS</shortName>
    </alternativeName>
</protein>
<dbReference type="Proteomes" id="UP000094313">
    <property type="component" value="Chromosome"/>
</dbReference>
<evidence type="ECO:0000256" key="12">
    <source>
        <dbReference type="HAMAP-Rule" id="MF_00252"/>
    </source>
</evidence>
<dbReference type="KEGG" id="psty:BFS30_00970"/>
<keyword evidence="8 12" id="KW-0460">Magnesium</keyword>
<evidence type="ECO:0000256" key="1">
    <source>
        <dbReference type="ARBA" id="ARBA00004496"/>
    </source>
</evidence>
<dbReference type="GO" id="GO:0000049">
    <property type="term" value="F:tRNA binding"/>
    <property type="evidence" value="ECO:0007669"/>
    <property type="project" value="TreeGrafter"/>
</dbReference>
<dbReference type="NCBIfam" id="NF001756">
    <property type="entry name" value="PRK00484.1"/>
    <property type="match status" value="1"/>
</dbReference>
<evidence type="ECO:0000256" key="4">
    <source>
        <dbReference type="ARBA" id="ARBA00022598"/>
    </source>
</evidence>
<dbReference type="GO" id="GO:0006430">
    <property type="term" value="P:lysyl-tRNA aminoacylation"/>
    <property type="evidence" value="ECO:0007669"/>
    <property type="project" value="UniProtKB-UniRule"/>
</dbReference>
<evidence type="ECO:0000259" key="14">
    <source>
        <dbReference type="PROSITE" id="PS50862"/>
    </source>
</evidence>
<dbReference type="FunFam" id="2.40.50.140:FF:000024">
    <property type="entry name" value="Lysine--tRNA ligase"/>
    <property type="match status" value="1"/>
</dbReference>
<dbReference type="GO" id="GO:0005829">
    <property type="term" value="C:cytosol"/>
    <property type="evidence" value="ECO:0007669"/>
    <property type="project" value="TreeGrafter"/>
</dbReference>
<keyword evidence="10 12" id="KW-0030">Aminoacyl-tRNA synthetase</keyword>
<evidence type="ECO:0000256" key="5">
    <source>
        <dbReference type="ARBA" id="ARBA00022723"/>
    </source>
</evidence>